<evidence type="ECO:0000256" key="8">
    <source>
        <dbReference type="ARBA" id="ARBA00038103"/>
    </source>
</evidence>
<dbReference type="EMBL" id="LMVM01000001">
    <property type="protein sequence ID" value="PAV05945.1"/>
    <property type="molecule type" value="Genomic_DNA"/>
</dbReference>
<evidence type="ECO:0000256" key="3">
    <source>
        <dbReference type="ARBA" id="ARBA00013093"/>
    </source>
</evidence>
<dbReference type="GO" id="GO:0046872">
    <property type="term" value="F:metal ion binding"/>
    <property type="evidence" value="ECO:0007669"/>
    <property type="project" value="UniProtKB-KW"/>
</dbReference>
<name>A0A2A2H9A9_METBR</name>
<dbReference type="GO" id="GO:0046854">
    <property type="term" value="P:phosphatidylinositol phosphate biosynthetic process"/>
    <property type="evidence" value="ECO:0007669"/>
    <property type="project" value="InterPro"/>
</dbReference>
<comment type="similarity">
    <text evidence="8">Belongs to the inositol monophosphatase superfamily. FBPase class 4 family.</text>
</comment>
<dbReference type="InterPro" id="IPR000760">
    <property type="entry name" value="Inositol_monophosphatase-like"/>
</dbReference>
<keyword evidence="4 9" id="KW-0479">Metal-binding</keyword>
<dbReference type="GO" id="GO:0008934">
    <property type="term" value="F:inositol monophosphate 1-phosphatase activity"/>
    <property type="evidence" value="ECO:0007669"/>
    <property type="project" value="TreeGrafter"/>
</dbReference>
<dbReference type="FunFam" id="3.40.190.80:FF:000020">
    <property type="entry name" value="Fructose-1,6-bisphosphatase/inositol-1-monophosphatase"/>
    <property type="match status" value="1"/>
</dbReference>
<sequence length="278" mass="29916">MKKEDIEFWRAVSYRIITEVGEAITPLVGKEKSGETVKMGADGTPTKMIDVVAEEKVIEILKNTGRSMTLISEEIGEYKIGDRTSEVVFVVDPLDGTINALKKIPFYGISIAIADSSSKSLDSLTLQDIEIGFVKNLATGDIYEAIKGEGASLNGKTAIPSPREDITGSLIGAYVRGAMAQMNEICKTVRRIRLLGSVATELCYVADGTYDAFLDIRGNLRVVDIAAAKLIVEEAGGTVTNEQGKSLDNKLGVTERTSIIAACNLNVHADIINITEVL</sequence>
<evidence type="ECO:0000256" key="6">
    <source>
        <dbReference type="ARBA" id="ARBA00022842"/>
    </source>
</evidence>
<comment type="caution">
    <text evidence="10">The sequence shown here is derived from an EMBL/GenBank/DDBJ whole genome shotgun (WGS) entry which is preliminary data.</text>
</comment>
<dbReference type="SUPFAM" id="SSF56655">
    <property type="entry name" value="Carbohydrate phosphatase"/>
    <property type="match status" value="1"/>
</dbReference>
<dbReference type="InterPro" id="IPR020550">
    <property type="entry name" value="Inositol_monophosphatase_CS"/>
</dbReference>
<dbReference type="EC" id="3.1.3.11" evidence="3"/>
<dbReference type="PANTHER" id="PTHR20854:SF4">
    <property type="entry name" value="INOSITOL-1-MONOPHOSPHATASE-RELATED"/>
    <property type="match status" value="1"/>
</dbReference>
<keyword evidence="6 9" id="KW-0460">Magnesium</keyword>
<dbReference type="PANTHER" id="PTHR20854">
    <property type="entry name" value="INOSITOL MONOPHOSPHATASE"/>
    <property type="match status" value="1"/>
</dbReference>
<dbReference type="GO" id="GO:0042132">
    <property type="term" value="F:fructose 1,6-bisphosphate 1-phosphatase activity"/>
    <property type="evidence" value="ECO:0007669"/>
    <property type="project" value="UniProtKB-EC"/>
</dbReference>
<reference evidence="10 11" key="1">
    <citation type="journal article" date="2017" name="BMC Genomics">
        <title>Genomic analysis of methanogenic archaea reveals a shift towards energy conservation.</title>
        <authorList>
            <person name="Gilmore S.P."/>
            <person name="Henske J.K."/>
            <person name="Sexton J.A."/>
            <person name="Solomon K.V."/>
            <person name="Seppala S."/>
            <person name="Yoo J.I."/>
            <person name="Huyett L.M."/>
            <person name="Pressman A."/>
            <person name="Cogan J.Z."/>
            <person name="Kivenson V."/>
            <person name="Peng X."/>
            <person name="Tan Y."/>
            <person name="Valentine D.L."/>
            <person name="O'Malley M.A."/>
        </authorList>
    </citation>
    <scope>NUCLEOTIDE SEQUENCE [LARGE SCALE GENOMIC DNA]</scope>
    <source>
        <strain evidence="10 11">M.o.H.</strain>
    </source>
</reference>
<proteinExistence type="inferred from homology"/>
<dbReference type="PRINTS" id="PR00377">
    <property type="entry name" value="IMPHPHTASES"/>
</dbReference>
<dbReference type="InterPro" id="IPR020583">
    <property type="entry name" value="Inositol_monoP_metal-BS"/>
</dbReference>
<evidence type="ECO:0000256" key="2">
    <source>
        <dbReference type="ARBA" id="ARBA00001946"/>
    </source>
</evidence>
<keyword evidence="11" id="KW-1185">Reference proteome</keyword>
<protein>
    <recommendedName>
        <fullName evidence="3">fructose-bisphosphatase</fullName>
        <ecNumber evidence="3">3.1.3.11</ecNumber>
    </recommendedName>
</protein>
<comment type="cofactor">
    <cofactor evidence="2 9">
        <name>Mg(2+)</name>
        <dbReference type="ChEBI" id="CHEBI:18420"/>
    </cofactor>
</comment>
<evidence type="ECO:0000256" key="5">
    <source>
        <dbReference type="ARBA" id="ARBA00022801"/>
    </source>
</evidence>
<keyword evidence="5" id="KW-0378">Hydrolase</keyword>
<dbReference type="GO" id="GO:0007165">
    <property type="term" value="P:signal transduction"/>
    <property type="evidence" value="ECO:0007669"/>
    <property type="project" value="TreeGrafter"/>
</dbReference>
<dbReference type="PROSITE" id="PS00629">
    <property type="entry name" value="IMP_1"/>
    <property type="match status" value="1"/>
</dbReference>
<comment type="catalytic activity">
    <reaction evidence="1">
        <text>beta-D-fructose 1,6-bisphosphate + H2O = beta-D-fructose 6-phosphate + phosphate</text>
        <dbReference type="Rhea" id="RHEA:11064"/>
        <dbReference type="ChEBI" id="CHEBI:15377"/>
        <dbReference type="ChEBI" id="CHEBI:32966"/>
        <dbReference type="ChEBI" id="CHEBI:43474"/>
        <dbReference type="ChEBI" id="CHEBI:57634"/>
        <dbReference type="EC" id="3.1.3.11"/>
    </reaction>
</comment>
<dbReference type="RefSeq" id="WP_069583398.1">
    <property type="nucleotide sequence ID" value="NZ_LMVM01000001.1"/>
</dbReference>
<dbReference type="OrthoDB" id="58111at2157"/>
<evidence type="ECO:0000256" key="9">
    <source>
        <dbReference type="PIRSR" id="PIRSR600760-2"/>
    </source>
</evidence>
<dbReference type="Gene3D" id="3.40.190.80">
    <property type="match status" value="1"/>
</dbReference>
<feature type="binding site" evidence="9">
    <location>
        <position position="92"/>
    </location>
    <ligand>
        <name>Mg(2+)</name>
        <dbReference type="ChEBI" id="CHEBI:18420"/>
        <label>1</label>
        <note>catalytic</note>
    </ligand>
</feature>
<dbReference type="NCBIfam" id="NF009321">
    <property type="entry name" value="PRK12676.1"/>
    <property type="match status" value="1"/>
</dbReference>
<keyword evidence="7" id="KW-0119">Carbohydrate metabolism</keyword>
<evidence type="ECO:0000313" key="10">
    <source>
        <dbReference type="EMBL" id="PAV05945.1"/>
    </source>
</evidence>
<evidence type="ECO:0000313" key="11">
    <source>
        <dbReference type="Proteomes" id="UP000217784"/>
    </source>
</evidence>
<dbReference type="FunFam" id="3.30.540.10:FF:000027">
    <property type="entry name" value="Fructose-1,6-bisphosphatase/inositol-1-monophosphatase"/>
    <property type="match status" value="1"/>
</dbReference>
<dbReference type="Pfam" id="PF00459">
    <property type="entry name" value="Inositol_P"/>
    <property type="match status" value="1"/>
</dbReference>
<dbReference type="Gene3D" id="3.30.540.10">
    <property type="entry name" value="Fructose-1,6-Bisphosphatase, subunit A, domain 1"/>
    <property type="match status" value="1"/>
</dbReference>
<dbReference type="GO" id="GO:0006020">
    <property type="term" value="P:inositol metabolic process"/>
    <property type="evidence" value="ECO:0007669"/>
    <property type="project" value="TreeGrafter"/>
</dbReference>
<feature type="binding site" evidence="9">
    <location>
        <position position="224"/>
    </location>
    <ligand>
        <name>Mg(2+)</name>
        <dbReference type="ChEBI" id="CHEBI:18420"/>
        <label>1</label>
        <note>catalytic</note>
    </ligand>
</feature>
<dbReference type="PROSITE" id="PS00630">
    <property type="entry name" value="IMP_2"/>
    <property type="match status" value="1"/>
</dbReference>
<feature type="binding site" evidence="9">
    <location>
        <position position="73"/>
    </location>
    <ligand>
        <name>Mg(2+)</name>
        <dbReference type="ChEBI" id="CHEBI:18420"/>
        <label>1</label>
        <note>catalytic</note>
    </ligand>
</feature>
<gene>
    <name evidence="10" type="ORF">ASJ80_13915</name>
</gene>
<dbReference type="AlphaFoldDB" id="A0A2A2H9A9"/>
<organism evidence="10 11">
    <name type="scientific">Methanobacterium bryantii</name>
    <dbReference type="NCBI Taxonomy" id="2161"/>
    <lineage>
        <taxon>Archaea</taxon>
        <taxon>Methanobacteriati</taxon>
        <taxon>Methanobacteriota</taxon>
        <taxon>Methanomada group</taxon>
        <taxon>Methanobacteria</taxon>
        <taxon>Methanobacteriales</taxon>
        <taxon>Methanobacteriaceae</taxon>
        <taxon>Methanobacterium</taxon>
    </lineage>
</organism>
<feature type="binding site" evidence="9">
    <location>
        <position position="95"/>
    </location>
    <ligand>
        <name>Mg(2+)</name>
        <dbReference type="ChEBI" id="CHEBI:18420"/>
        <label>1</label>
        <note>catalytic</note>
    </ligand>
</feature>
<evidence type="ECO:0000256" key="4">
    <source>
        <dbReference type="ARBA" id="ARBA00022723"/>
    </source>
</evidence>
<evidence type="ECO:0000256" key="7">
    <source>
        <dbReference type="ARBA" id="ARBA00023277"/>
    </source>
</evidence>
<dbReference type="Proteomes" id="UP000217784">
    <property type="component" value="Unassembled WGS sequence"/>
</dbReference>
<accession>A0A2A2H9A9</accession>
<evidence type="ECO:0000256" key="1">
    <source>
        <dbReference type="ARBA" id="ARBA00001273"/>
    </source>
</evidence>
<feature type="binding site" evidence="9">
    <location>
        <position position="94"/>
    </location>
    <ligand>
        <name>Mg(2+)</name>
        <dbReference type="ChEBI" id="CHEBI:18420"/>
        <label>1</label>
        <note>catalytic</note>
    </ligand>
</feature>